<accession>A0A6A6LCI2</accession>
<feature type="domain" description="DNA/RNA-binding" evidence="1">
    <location>
        <begin position="48"/>
        <end position="107"/>
    </location>
</feature>
<dbReference type="Pfam" id="PF10373">
    <property type="entry name" value="EST1_DNA_bind"/>
    <property type="match status" value="1"/>
</dbReference>
<dbReference type="InterPro" id="IPR011990">
    <property type="entry name" value="TPR-like_helical_dom_sf"/>
</dbReference>
<dbReference type="InterPro" id="IPR018834">
    <property type="entry name" value="DNA/RNA-bd_Est1-type"/>
</dbReference>
<proteinExistence type="predicted"/>
<dbReference type="SUPFAM" id="SSF48452">
    <property type="entry name" value="TPR-like"/>
    <property type="match status" value="1"/>
</dbReference>
<gene>
    <name evidence="2" type="ORF">GH714_002465</name>
</gene>
<evidence type="ECO:0000313" key="3">
    <source>
        <dbReference type="Proteomes" id="UP000467840"/>
    </source>
</evidence>
<dbReference type="Proteomes" id="UP000467840">
    <property type="component" value="Chromosome 1"/>
</dbReference>
<protein>
    <recommendedName>
        <fullName evidence="1">DNA/RNA-binding domain-containing protein</fullName>
    </recommendedName>
</protein>
<sequence length="148" mass="16679">MAGQRGFPTPVLDTNSLVPLKDQNEKPNLLIEVTNVENSCWHLSIPKLAVLATYVGDEFLALYHCIRSLAVREPFPDAWNNLILLFERNRSYHLHSLCSEAHFDFLNPSESTVQTNSQSTNDASNCKMVQARDEGSGEHIYGLFSLEQ</sequence>
<dbReference type="GO" id="GO:0070034">
    <property type="term" value="F:telomerase RNA binding"/>
    <property type="evidence" value="ECO:0007669"/>
    <property type="project" value="TreeGrafter"/>
</dbReference>
<dbReference type="GO" id="GO:0005697">
    <property type="term" value="C:telomerase holoenzyme complex"/>
    <property type="evidence" value="ECO:0007669"/>
    <property type="project" value="TreeGrafter"/>
</dbReference>
<dbReference type="InterPro" id="IPR045153">
    <property type="entry name" value="Est1/Ebs1-like"/>
</dbReference>
<name>A0A6A6LCI2_HEVBR</name>
<dbReference type="PANTHER" id="PTHR15696">
    <property type="entry name" value="SMG-7 SUPPRESSOR WITH MORPHOLOGICAL EFFECT ON GENITALIA PROTEIN 7"/>
    <property type="match status" value="1"/>
</dbReference>
<keyword evidence="3" id="KW-1185">Reference proteome</keyword>
<organism evidence="2 3">
    <name type="scientific">Hevea brasiliensis</name>
    <name type="common">Para rubber tree</name>
    <name type="synonym">Siphonia brasiliensis</name>
    <dbReference type="NCBI Taxonomy" id="3981"/>
    <lineage>
        <taxon>Eukaryota</taxon>
        <taxon>Viridiplantae</taxon>
        <taxon>Streptophyta</taxon>
        <taxon>Embryophyta</taxon>
        <taxon>Tracheophyta</taxon>
        <taxon>Spermatophyta</taxon>
        <taxon>Magnoliopsida</taxon>
        <taxon>eudicotyledons</taxon>
        <taxon>Gunneridae</taxon>
        <taxon>Pentapetalae</taxon>
        <taxon>rosids</taxon>
        <taxon>fabids</taxon>
        <taxon>Malpighiales</taxon>
        <taxon>Euphorbiaceae</taxon>
        <taxon>Crotonoideae</taxon>
        <taxon>Micrandreae</taxon>
        <taxon>Hevea</taxon>
    </lineage>
</organism>
<dbReference type="Gene3D" id="1.25.40.10">
    <property type="entry name" value="Tetratricopeptide repeat domain"/>
    <property type="match status" value="1"/>
</dbReference>
<dbReference type="GO" id="GO:0000184">
    <property type="term" value="P:nuclear-transcribed mRNA catabolic process, nonsense-mediated decay"/>
    <property type="evidence" value="ECO:0007669"/>
    <property type="project" value="TreeGrafter"/>
</dbReference>
<dbReference type="EMBL" id="JAAGAX010000011">
    <property type="protein sequence ID" value="KAF2297726.1"/>
    <property type="molecule type" value="Genomic_DNA"/>
</dbReference>
<comment type="caution">
    <text evidence="2">The sequence shown here is derived from an EMBL/GenBank/DDBJ whole genome shotgun (WGS) entry which is preliminary data.</text>
</comment>
<dbReference type="GO" id="GO:0042162">
    <property type="term" value="F:telomeric DNA binding"/>
    <property type="evidence" value="ECO:0007669"/>
    <property type="project" value="TreeGrafter"/>
</dbReference>
<evidence type="ECO:0000313" key="2">
    <source>
        <dbReference type="EMBL" id="KAF2297726.1"/>
    </source>
</evidence>
<dbReference type="AlphaFoldDB" id="A0A6A6LCI2"/>
<reference evidence="2 3" key="1">
    <citation type="journal article" date="2020" name="Mol. Plant">
        <title>The Chromosome-Based Rubber Tree Genome Provides New Insights into Spurge Genome Evolution and Rubber Biosynthesis.</title>
        <authorList>
            <person name="Liu J."/>
            <person name="Shi C."/>
            <person name="Shi C.C."/>
            <person name="Li W."/>
            <person name="Zhang Q.J."/>
            <person name="Zhang Y."/>
            <person name="Li K."/>
            <person name="Lu H.F."/>
            <person name="Shi C."/>
            <person name="Zhu S.T."/>
            <person name="Xiao Z.Y."/>
            <person name="Nan H."/>
            <person name="Yue Y."/>
            <person name="Zhu X.G."/>
            <person name="Wu Y."/>
            <person name="Hong X.N."/>
            <person name="Fan G.Y."/>
            <person name="Tong Y."/>
            <person name="Zhang D."/>
            <person name="Mao C.L."/>
            <person name="Liu Y.L."/>
            <person name="Hao S.J."/>
            <person name="Liu W.Q."/>
            <person name="Lv M.Q."/>
            <person name="Zhang H.B."/>
            <person name="Liu Y."/>
            <person name="Hu-Tang G.R."/>
            <person name="Wang J.P."/>
            <person name="Wang J.H."/>
            <person name="Sun Y.H."/>
            <person name="Ni S.B."/>
            <person name="Chen W.B."/>
            <person name="Zhang X.C."/>
            <person name="Jiao Y.N."/>
            <person name="Eichler E.E."/>
            <person name="Li G.H."/>
            <person name="Liu X."/>
            <person name="Gao L.Z."/>
        </authorList>
    </citation>
    <scope>NUCLEOTIDE SEQUENCE [LARGE SCALE GENOMIC DNA]</scope>
    <source>
        <strain evidence="3">cv. GT1</strain>
        <tissue evidence="2">Leaf</tissue>
    </source>
</reference>
<dbReference type="PANTHER" id="PTHR15696:SF0">
    <property type="entry name" value="TELOMERASE-BINDING PROTEIN EST1A"/>
    <property type="match status" value="1"/>
</dbReference>
<evidence type="ECO:0000259" key="1">
    <source>
        <dbReference type="Pfam" id="PF10373"/>
    </source>
</evidence>